<protein>
    <submittedName>
        <fullName evidence="2">Uncharacterized protein</fullName>
    </submittedName>
</protein>
<dbReference type="EMBL" id="LWDF02000329">
    <property type="protein sequence ID" value="KAE8250384.1"/>
    <property type="molecule type" value="Genomic_DNA"/>
</dbReference>
<proteinExistence type="predicted"/>
<evidence type="ECO:0000313" key="2">
    <source>
        <dbReference type="EMBL" id="KAE8250384.1"/>
    </source>
</evidence>
<dbReference type="Proteomes" id="UP000077521">
    <property type="component" value="Unassembled WGS sequence"/>
</dbReference>
<comment type="caution">
    <text evidence="2">The sequence shown here is derived from an EMBL/GenBank/DDBJ whole genome shotgun (WGS) entry which is preliminary data.</text>
</comment>
<evidence type="ECO:0000256" key="1">
    <source>
        <dbReference type="SAM" id="MobiDB-lite"/>
    </source>
</evidence>
<gene>
    <name evidence="2" type="ORF">A4X13_0g4772</name>
</gene>
<feature type="region of interest" description="Disordered" evidence="1">
    <location>
        <begin position="199"/>
        <end position="218"/>
    </location>
</feature>
<reference evidence="2" key="1">
    <citation type="submission" date="2016-04" db="EMBL/GenBank/DDBJ databases">
        <authorList>
            <person name="Nguyen H.D."/>
            <person name="Samba Siva P."/>
            <person name="Cullis J."/>
            <person name="Levesque C.A."/>
            <person name="Hambleton S."/>
        </authorList>
    </citation>
    <scope>NUCLEOTIDE SEQUENCE</scope>
    <source>
        <strain evidence="2">DAOMC 236416</strain>
    </source>
</reference>
<keyword evidence="3" id="KW-1185">Reference proteome</keyword>
<dbReference type="AlphaFoldDB" id="A0A8T8SWE0"/>
<reference evidence="2" key="2">
    <citation type="journal article" date="2019" name="IMA Fungus">
        <title>Genome sequencing and comparison of five Tilletia species to identify candidate genes for the detection of regulated species infecting wheat.</title>
        <authorList>
            <person name="Nguyen H.D.T."/>
            <person name="Sultana T."/>
            <person name="Kesanakurti P."/>
            <person name="Hambleton S."/>
        </authorList>
    </citation>
    <scope>NUCLEOTIDE SEQUENCE</scope>
    <source>
        <strain evidence="2">DAOMC 236416</strain>
    </source>
</reference>
<organism evidence="2 3">
    <name type="scientific">Tilletia indica</name>
    <dbReference type="NCBI Taxonomy" id="43049"/>
    <lineage>
        <taxon>Eukaryota</taxon>
        <taxon>Fungi</taxon>
        <taxon>Dikarya</taxon>
        <taxon>Basidiomycota</taxon>
        <taxon>Ustilaginomycotina</taxon>
        <taxon>Exobasidiomycetes</taxon>
        <taxon>Tilletiales</taxon>
        <taxon>Tilletiaceae</taxon>
        <taxon>Tilletia</taxon>
    </lineage>
</organism>
<accession>A0A8T8SWE0</accession>
<evidence type="ECO:0000313" key="3">
    <source>
        <dbReference type="Proteomes" id="UP000077521"/>
    </source>
</evidence>
<sequence>MEASTGSWRSPPVAGMPIGLQAQAGVLQGAYVNSGRMSGGLARLQAGVHTVLQVSSRNSSGIDRTRNSVQQILSTIETDVTALLSNTQRRVDSELDGMKARICGELDSTKIDVGRQVKTGIASVQDAFEASDDDVRAELKDSIGSLQVCVSDLERDINATESDYMGSLAQILVFTSWSSAWPEALRVIQSMSREAGAVPVPPEYAQSGVNPQAGDVSV</sequence>
<name>A0A8T8SWE0_9BASI</name>